<gene>
    <name evidence="2" type="ORF">HOLleu_24182</name>
</gene>
<sequence>MQYPPKLQSSLSLDLKQRIAYVLKSPPMFWCDITLQTVAKEESNIKMDILLHQFRKSLSAVHYNETVDEVALSTEMEDPNVKEVFWPGIDVDAALPSFSQIIQPTQSFSFISWDTVPAPVFKVLGVIFLQVYMDRDIARAIRNLTAAVLHRLQLPLTLLGLLWLAYMFECKALTESLIALCELYYMYLILCKTIRERQLKNACIILTSIVFMLVKMWSFSDFLSR</sequence>
<dbReference type="Proteomes" id="UP001152320">
    <property type="component" value="Chromosome 11"/>
</dbReference>
<keyword evidence="1" id="KW-0472">Membrane</keyword>
<protein>
    <submittedName>
        <fullName evidence="2">Uncharacterized protein</fullName>
    </submittedName>
</protein>
<name>A0A9Q1BW26_HOLLE</name>
<accession>A0A9Q1BW26</accession>
<dbReference type="AlphaFoldDB" id="A0A9Q1BW26"/>
<feature type="transmembrane region" description="Helical" evidence="1">
    <location>
        <begin position="144"/>
        <end position="166"/>
    </location>
</feature>
<comment type="caution">
    <text evidence="2">The sequence shown here is derived from an EMBL/GenBank/DDBJ whole genome shotgun (WGS) entry which is preliminary data.</text>
</comment>
<keyword evidence="1" id="KW-0812">Transmembrane</keyword>
<evidence type="ECO:0000313" key="2">
    <source>
        <dbReference type="EMBL" id="KAJ8033820.1"/>
    </source>
</evidence>
<keyword evidence="3" id="KW-1185">Reference proteome</keyword>
<feature type="transmembrane region" description="Helical" evidence="1">
    <location>
        <begin position="172"/>
        <end position="190"/>
    </location>
</feature>
<feature type="transmembrane region" description="Helical" evidence="1">
    <location>
        <begin position="202"/>
        <end position="220"/>
    </location>
</feature>
<keyword evidence="1" id="KW-1133">Transmembrane helix</keyword>
<evidence type="ECO:0000313" key="3">
    <source>
        <dbReference type="Proteomes" id="UP001152320"/>
    </source>
</evidence>
<reference evidence="2" key="1">
    <citation type="submission" date="2021-10" db="EMBL/GenBank/DDBJ databases">
        <title>Tropical sea cucumber genome reveals ecological adaptation and Cuvierian tubules defense mechanism.</title>
        <authorList>
            <person name="Chen T."/>
        </authorList>
    </citation>
    <scope>NUCLEOTIDE SEQUENCE</scope>
    <source>
        <strain evidence="2">Nanhai2018</strain>
        <tissue evidence="2">Muscle</tissue>
    </source>
</reference>
<evidence type="ECO:0000256" key="1">
    <source>
        <dbReference type="SAM" id="Phobius"/>
    </source>
</evidence>
<organism evidence="2 3">
    <name type="scientific">Holothuria leucospilota</name>
    <name type="common">Black long sea cucumber</name>
    <name type="synonym">Mertensiothuria leucospilota</name>
    <dbReference type="NCBI Taxonomy" id="206669"/>
    <lineage>
        <taxon>Eukaryota</taxon>
        <taxon>Metazoa</taxon>
        <taxon>Echinodermata</taxon>
        <taxon>Eleutherozoa</taxon>
        <taxon>Echinozoa</taxon>
        <taxon>Holothuroidea</taxon>
        <taxon>Aspidochirotacea</taxon>
        <taxon>Aspidochirotida</taxon>
        <taxon>Holothuriidae</taxon>
        <taxon>Holothuria</taxon>
    </lineage>
</organism>
<proteinExistence type="predicted"/>
<dbReference type="EMBL" id="JAIZAY010000011">
    <property type="protein sequence ID" value="KAJ8033820.1"/>
    <property type="molecule type" value="Genomic_DNA"/>
</dbReference>
<feature type="transmembrane region" description="Helical" evidence="1">
    <location>
        <begin position="110"/>
        <end position="132"/>
    </location>
</feature>